<accession>A0AAV7TJ60</accession>
<dbReference type="Proteomes" id="UP001066276">
    <property type="component" value="Chromosome 3_2"/>
</dbReference>
<sequence length="123" mass="13425">MQKRVPKLCPGTGSFLSFLVPPGSWLCRAHKERGVLFNFGAIRASHTPHTPTNVARKWRGSRSVERNRSADLGRALRSHLLAGPSGACRRGPDPSGGRQKAVKRTQRSVLQAHGVRGIHGFRG</sequence>
<comment type="caution">
    <text evidence="2">The sequence shown here is derived from an EMBL/GenBank/DDBJ whole genome shotgun (WGS) entry which is preliminary data.</text>
</comment>
<protein>
    <submittedName>
        <fullName evidence="2">Uncharacterized protein</fullName>
    </submittedName>
</protein>
<evidence type="ECO:0000256" key="1">
    <source>
        <dbReference type="SAM" id="MobiDB-lite"/>
    </source>
</evidence>
<name>A0AAV7TJ60_PLEWA</name>
<evidence type="ECO:0000313" key="3">
    <source>
        <dbReference type="Proteomes" id="UP001066276"/>
    </source>
</evidence>
<evidence type="ECO:0000313" key="2">
    <source>
        <dbReference type="EMBL" id="KAJ1176450.1"/>
    </source>
</evidence>
<organism evidence="2 3">
    <name type="scientific">Pleurodeles waltl</name>
    <name type="common">Iberian ribbed newt</name>
    <dbReference type="NCBI Taxonomy" id="8319"/>
    <lineage>
        <taxon>Eukaryota</taxon>
        <taxon>Metazoa</taxon>
        <taxon>Chordata</taxon>
        <taxon>Craniata</taxon>
        <taxon>Vertebrata</taxon>
        <taxon>Euteleostomi</taxon>
        <taxon>Amphibia</taxon>
        <taxon>Batrachia</taxon>
        <taxon>Caudata</taxon>
        <taxon>Salamandroidea</taxon>
        <taxon>Salamandridae</taxon>
        <taxon>Pleurodelinae</taxon>
        <taxon>Pleurodeles</taxon>
    </lineage>
</organism>
<proteinExistence type="predicted"/>
<dbReference type="AlphaFoldDB" id="A0AAV7TJ60"/>
<feature type="region of interest" description="Disordered" evidence="1">
    <location>
        <begin position="81"/>
        <end position="107"/>
    </location>
</feature>
<dbReference type="EMBL" id="JANPWB010000006">
    <property type="protein sequence ID" value="KAJ1176450.1"/>
    <property type="molecule type" value="Genomic_DNA"/>
</dbReference>
<feature type="region of interest" description="Disordered" evidence="1">
    <location>
        <begin position="46"/>
        <end position="68"/>
    </location>
</feature>
<reference evidence="2" key="1">
    <citation type="journal article" date="2022" name="bioRxiv">
        <title>Sequencing and chromosome-scale assembly of the giantPleurodeles waltlgenome.</title>
        <authorList>
            <person name="Brown T."/>
            <person name="Elewa A."/>
            <person name="Iarovenko S."/>
            <person name="Subramanian E."/>
            <person name="Araus A.J."/>
            <person name="Petzold A."/>
            <person name="Susuki M."/>
            <person name="Suzuki K.-i.T."/>
            <person name="Hayashi T."/>
            <person name="Toyoda A."/>
            <person name="Oliveira C."/>
            <person name="Osipova E."/>
            <person name="Leigh N.D."/>
            <person name="Simon A."/>
            <person name="Yun M.H."/>
        </authorList>
    </citation>
    <scope>NUCLEOTIDE SEQUENCE</scope>
    <source>
        <strain evidence="2">20211129_DDA</strain>
        <tissue evidence="2">Liver</tissue>
    </source>
</reference>
<gene>
    <name evidence="2" type="ORF">NDU88_001730</name>
</gene>
<keyword evidence="3" id="KW-1185">Reference proteome</keyword>